<evidence type="ECO:0000256" key="4">
    <source>
        <dbReference type="ARBA" id="ARBA00023163"/>
    </source>
</evidence>
<keyword evidence="3" id="KW-0731">Sigma factor</keyword>
<name>A0A4R5A2K3_9ACTN</name>
<dbReference type="InterPro" id="IPR036388">
    <property type="entry name" value="WH-like_DNA-bd_sf"/>
</dbReference>
<evidence type="ECO:0000313" key="7">
    <source>
        <dbReference type="Proteomes" id="UP000295217"/>
    </source>
</evidence>
<organism evidence="6 7">
    <name type="scientific">Jiangella aurantiaca</name>
    <dbReference type="NCBI Taxonomy" id="2530373"/>
    <lineage>
        <taxon>Bacteria</taxon>
        <taxon>Bacillati</taxon>
        <taxon>Actinomycetota</taxon>
        <taxon>Actinomycetes</taxon>
        <taxon>Jiangellales</taxon>
        <taxon>Jiangellaceae</taxon>
        <taxon>Jiangella</taxon>
    </lineage>
</organism>
<dbReference type="GO" id="GO:0016987">
    <property type="term" value="F:sigma factor activity"/>
    <property type="evidence" value="ECO:0007669"/>
    <property type="project" value="UniProtKB-KW"/>
</dbReference>
<dbReference type="InterPro" id="IPR013324">
    <property type="entry name" value="RNA_pol_sigma_r3/r4-like"/>
</dbReference>
<dbReference type="Gene3D" id="1.10.10.10">
    <property type="entry name" value="Winged helix-like DNA-binding domain superfamily/Winged helix DNA-binding domain"/>
    <property type="match status" value="1"/>
</dbReference>
<reference evidence="6 7" key="1">
    <citation type="submission" date="2019-02" db="EMBL/GenBank/DDBJ databases">
        <title>Draft genome sequences of novel Actinobacteria.</title>
        <authorList>
            <person name="Sahin N."/>
            <person name="Ay H."/>
            <person name="Saygin H."/>
        </authorList>
    </citation>
    <scope>NUCLEOTIDE SEQUENCE [LARGE SCALE GENOMIC DNA]</scope>
    <source>
        <strain evidence="6 7">8K307</strain>
    </source>
</reference>
<proteinExistence type="inferred from homology"/>
<evidence type="ECO:0000313" key="6">
    <source>
        <dbReference type="EMBL" id="TDD64779.1"/>
    </source>
</evidence>
<accession>A0A4R5A2K3</accession>
<dbReference type="OrthoDB" id="9780326at2"/>
<dbReference type="AlphaFoldDB" id="A0A4R5A2K3"/>
<evidence type="ECO:0000259" key="5">
    <source>
        <dbReference type="Pfam" id="PF08281"/>
    </source>
</evidence>
<dbReference type="EMBL" id="SMLB01000062">
    <property type="protein sequence ID" value="TDD64779.1"/>
    <property type="molecule type" value="Genomic_DNA"/>
</dbReference>
<evidence type="ECO:0000256" key="3">
    <source>
        <dbReference type="ARBA" id="ARBA00023082"/>
    </source>
</evidence>
<feature type="domain" description="RNA polymerase sigma factor 70 region 4 type 2" evidence="5">
    <location>
        <begin position="71"/>
        <end position="115"/>
    </location>
</feature>
<dbReference type="GO" id="GO:0006352">
    <property type="term" value="P:DNA-templated transcription initiation"/>
    <property type="evidence" value="ECO:0007669"/>
    <property type="project" value="InterPro"/>
</dbReference>
<sequence>MEDLLQDAIRGMLNRWRELDLDFEQRRRYWLVAVSNQVNAHYRRQRKDSILAGLEVRRTGADPFEAVYEKQQLQQLLGLVTEGQAAAFWLALQGLTGPEMAEILGTTPGNARQAKLAAERRFRRNSDHVMEILDQGPPRGPERSR</sequence>
<dbReference type="RefSeq" id="WP_132107491.1">
    <property type="nucleotide sequence ID" value="NZ_SMLB01000062.1"/>
</dbReference>
<protein>
    <submittedName>
        <fullName evidence="6">Sigma-70 family RNA polymerase sigma factor</fullName>
    </submittedName>
</protein>
<dbReference type="SUPFAM" id="SSF88659">
    <property type="entry name" value="Sigma3 and sigma4 domains of RNA polymerase sigma factors"/>
    <property type="match status" value="1"/>
</dbReference>
<dbReference type="InterPro" id="IPR013249">
    <property type="entry name" value="RNA_pol_sigma70_r4_t2"/>
</dbReference>
<keyword evidence="4" id="KW-0804">Transcription</keyword>
<evidence type="ECO:0000256" key="1">
    <source>
        <dbReference type="ARBA" id="ARBA00010641"/>
    </source>
</evidence>
<keyword evidence="2" id="KW-0805">Transcription regulation</keyword>
<comment type="caution">
    <text evidence="6">The sequence shown here is derived from an EMBL/GenBank/DDBJ whole genome shotgun (WGS) entry which is preliminary data.</text>
</comment>
<dbReference type="Pfam" id="PF08281">
    <property type="entry name" value="Sigma70_r4_2"/>
    <property type="match status" value="1"/>
</dbReference>
<comment type="similarity">
    <text evidence="1">Belongs to the sigma-70 factor family. ECF subfamily.</text>
</comment>
<dbReference type="Proteomes" id="UP000295217">
    <property type="component" value="Unassembled WGS sequence"/>
</dbReference>
<keyword evidence="7" id="KW-1185">Reference proteome</keyword>
<dbReference type="GO" id="GO:0003677">
    <property type="term" value="F:DNA binding"/>
    <property type="evidence" value="ECO:0007669"/>
    <property type="project" value="InterPro"/>
</dbReference>
<evidence type="ECO:0000256" key="2">
    <source>
        <dbReference type="ARBA" id="ARBA00023015"/>
    </source>
</evidence>
<gene>
    <name evidence="6" type="ORF">E1262_27205</name>
</gene>